<accession>A0A0H3ZTM6</accession>
<sequence length="43" mass="5081">MINFTPDFTNKTDVENNFTRWMGSDALFLFTTAHELENRTIQI</sequence>
<proteinExistence type="predicted"/>
<protein>
    <submittedName>
        <fullName evidence="1">Uncharacterized protein</fullName>
    </submittedName>
</protein>
<organism evidence="1">
    <name type="scientific">Vibrio genomosp. F6</name>
    <dbReference type="NCBI Taxonomy" id="723172"/>
    <lineage>
        <taxon>Bacteria</taxon>
        <taxon>Pseudomonadati</taxon>
        <taxon>Pseudomonadota</taxon>
        <taxon>Gammaproteobacteria</taxon>
        <taxon>Vibrionales</taxon>
        <taxon>Vibrionaceae</taxon>
        <taxon>Vibrio</taxon>
    </lineage>
</organism>
<evidence type="ECO:0000313" key="1">
    <source>
        <dbReference type="EMBL" id="AKN37224.1"/>
    </source>
</evidence>
<name>A0A0H3ZTM6_9VIBR</name>
<dbReference type="AlphaFoldDB" id="A0A0H3ZTM6"/>
<dbReference type="EMBL" id="KP795527">
    <property type="protein sequence ID" value="AKN37224.1"/>
    <property type="molecule type" value="Genomic_DNA"/>
</dbReference>
<reference evidence="1" key="1">
    <citation type="journal article" date="2015" name="MBio">
        <title>Eco-Evolutionary Dynamics of Episomes among Ecologically Cohesive Bacterial Populations.</title>
        <authorList>
            <person name="Xue H."/>
            <person name="Cordero O.X."/>
            <person name="Camas F.M."/>
            <person name="Trimble W."/>
            <person name="Meyer F."/>
            <person name="Guglielmini J."/>
            <person name="Rocha E.P."/>
            <person name="Polz M.F."/>
        </authorList>
    </citation>
    <scope>NUCLEOTIDE SEQUENCE</scope>
    <source>
        <strain evidence="1">FF_110</strain>
    </source>
</reference>